<feature type="domain" description="HTH marR-type" evidence="4">
    <location>
        <begin position="38"/>
        <end position="172"/>
    </location>
</feature>
<dbReference type="SUPFAM" id="SSF46785">
    <property type="entry name" value="Winged helix' DNA-binding domain"/>
    <property type="match status" value="1"/>
</dbReference>
<proteinExistence type="predicted"/>
<protein>
    <recommendedName>
        <fullName evidence="4">HTH marR-type domain-containing protein</fullName>
    </recommendedName>
</protein>
<evidence type="ECO:0000256" key="2">
    <source>
        <dbReference type="ARBA" id="ARBA00023125"/>
    </source>
</evidence>
<evidence type="ECO:0000256" key="1">
    <source>
        <dbReference type="ARBA" id="ARBA00023015"/>
    </source>
</evidence>
<keyword evidence="1" id="KW-0805">Transcription regulation</keyword>
<dbReference type="InterPro" id="IPR023187">
    <property type="entry name" value="Tscrpt_reg_MarR-type_CS"/>
</dbReference>
<evidence type="ECO:0000259" key="4">
    <source>
        <dbReference type="PROSITE" id="PS50995"/>
    </source>
</evidence>
<dbReference type="PANTHER" id="PTHR42756">
    <property type="entry name" value="TRANSCRIPTIONAL REGULATOR, MARR"/>
    <property type="match status" value="1"/>
</dbReference>
<organism evidence="5 6">
    <name type="scientific">Sporomusa acidovorans (strain ATCC 49682 / DSM 3132 / Mol)</name>
    <dbReference type="NCBI Taxonomy" id="1123286"/>
    <lineage>
        <taxon>Bacteria</taxon>
        <taxon>Bacillati</taxon>
        <taxon>Bacillota</taxon>
        <taxon>Negativicutes</taxon>
        <taxon>Selenomonadales</taxon>
        <taxon>Sporomusaceae</taxon>
        <taxon>Sporomusa</taxon>
    </lineage>
</organism>
<keyword evidence="3" id="KW-0804">Transcription</keyword>
<dbReference type="PROSITE" id="PS01117">
    <property type="entry name" value="HTH_MARR_1"/>
    <property type="match status" value="1"/>
</dbReference>
<name>A0ABZ3J1M9_SPOA4</name>
<accession>A0ABZ3J1M9</accession>
<evidence type="ECO:0000313" key="6">
    <source>
        <dbReference type="Proteomes" id="UP000216052"/>
    </source>
</evidence>
<keyword evidence="6" id="KW-1185">Reference proteome</keyword>
<dbReference type="PANTHER" id="PTHR42756:SF1">
    <property type="entry name" value="TRANSCRIPTIONAL REPRESSOR OF EMRAB OPERON"/>
    <property type="match status" value="1"/>
</dbReference>
<dbReference type="PROSITE" id="PS50995">
    <property type="entry name" value="HTH_MARR_2"/>
    <property type="match status" value="1"/>
</dbReference>
<keyword evidence="2" id="KW-0238">DNA-binding</keyword>
<dbReference type="EMBL" id="CP155571">
    <property type="protein sequence ID" value="XFO72274.1"/>
    <property type="molecule type" value="Genomic_DNA"/>
</dbReference>
<evidence type="ECO:0000313" key="5">
    <source>
        <dbReference type="EMBL" id="XFO72274.1"/>
    </source>
</evidence>
<dbReference type="Proteomes" id="UP000216052">
    <property type="component" value="Chromosome"/>
</dbReference>
<dbReference type="InterPro" id="IPR000835">
    <property type="entry name" value="HTH_MarR-typ"/>
</dbReference>
<dbReference type="InterPro" id="IPR036388">
    <property type="entry name" value="WH-like_DNA-bd_sf"/>
</dbReference>
<evidence type="ECO:0000256" key="3">
    <source>
        <dbReference type="ARBA" id="ARBA00023163"/>
    </source>
</evidence>
<dbReference type="Gene3D" id="1.10.10.10">
    <property type="entry name" value="Winged helix-like DNA-binding domain superfamily/Winged helix DNA-binding domain"/>
    <property type="match status" value="1"/>
</dbReference>
<dbReference type="Pfam" id="PF12802">
    <property type="entry name" value="MarR_2"/>
    <property type="match status" value="1"/>
</dbReference>
<gene>
    <name evidence="5" type="ORF">SPACI_023200</name>
</gene>
<reference evidence="5" key="1">
    <citation type="submission" date="2024-05" db="EMBL/GenBank/DDBJ databases">
        <title>Isolation and characterization of Sporomusa carbonis sp. nov., a carboxydotrophic hydrogenogen in the genus of Sporomusa isolated from a charcoal burning pile.</title>
        <authorList>
            <person name="Boeer T."/>
            <person name="Rosenbaum F."/>
            <person name="Eysell L."/>
            <person name="Mueller V."/>
            <person name="Daniel R."/>
            <person name="Poehlein A."/>
        </authorList>
    </citation>
    <scope>NUCLEOTIDE SEQUENCE [LARGE SCALE GENOMIC DNA]</scope>
    <source>
        <strain evidence="5">DSM 3132</strain>
    </source>
</reference>
<dbReference type="InterPro" id="IPR036390">
    <property type="entry name" value="WH_DNA-bd_sf"/>
</dbReference>
<sequence length="178" mass="20158">MTCHSALRFVGNASIIYGLLLRGLTEITHNDSSSNYLSVRAMIELIAVQDILDDVLEMHFSQYGLSKAKFNALIQLYMTGGQGLSQSELGKMLLVSRANITRLIDRLEKEDLVTREPDPKDKRVFQLYLTERATALMNFFVPVHNQYILKLVSILNNSEKELLISLLSKLKKGLELNN</sequence>
<dbReference type="SMART" id="SM00347">
    <property type="entry name" value="HTH_MARR"/>
    <property type="match status" value="1"/>
</dbReference>
<dbReference type="PRINTS" id="PR00598">
    <property type="entry name" value="HTHMARR"/>
</dbReference>